<protein>
    <submittedName>
        <fullName evidence="1">BQ5605_C019g08871 protein</fullName>
    </submittedName>
</protein>
<evidence type="ECO:0000313" key="2">
    <source>
        <dbReference type="Proteomes" id="UP000249464"/>
    </source>
</evidence>
<organism evidence="1 2">
    <name type="scientific">Microbotryum silenes-dioicae</name>
    <dbReference type="NCBI Taxonomy" id="796604"/>
    <lineage>
        <taxon>Eukaryota</taxon>
        <taxon>Fungi</taxon>
        <taxon>Dikarya</taxon>
        <taxon>Basidiomycota</taxon>
        <taxon>Pucciniomycotina</taxon>
        <taxon>Microbotryomycetes</taxon>
        <taxon>Microbotryales</taxon>
        <taxon>Microbotryaceae</taxon>
        <taxon>Microbotryum</taxon>
    </lineage>
</organism>
<evidence type="ECO:0000313" key="1">
    <source>
        <dbReference type="EMBL" id="SGY22909.1"/>
    </source>
</evidence>
<name>A0A2X0MQT9_9BASI</name>
<gene>
    <name evidence="1" type="primary">BQ5605_C019g08871</name>
    <name evidence="1" type="ORF">BQ5605_C019G08871</name>
</gene>
<dbReference type="AlphaFoldDB" id="A0A2X0MQT9"/>
<accession>A0A2X0MQT9</accession>
<sequence>MLSRPDVDQLRATADRLDICLDVEDWTNSDCLLDEDSEGHFDVYYYDANFSPDSVPWARRIKLETGAAARINSITRPAHFDNCIHALRADTTPCAFVAMGRATVC</sequence>
<keyword evidence="2" id="KW-1185">Reference proteome</keyword>
<proteinExistence type="predicted"/>
<dbReference type="EMBL" id="FQNC01000019">
    <property type="protein sequence ID" value="SGY22909.1"/>
    <property type="molecule type" value="Genomic_DNA"/>
</dbReference>
<reference evidence="1 2" key="1">
    <citation type="submission" date="2016-11" db="EMBL/GenBank/DDBJ databases">
        <authorList>
            <person name="Jaros S."/>
            <person name="Januszkiewicz K."/>
            <person name="Wedrychowicz H."/>
        </authorList>
    </citation>
    <scope>NUCLEOTIDE SEQUENCE [LARGE SCALE GENOMIC DNA]</scope>
</reference>
<dbReference type="Proteomes" id="UP000249464">
    <property type="component" value="Unassembled WGS sequence"/>
</dbReference>